<keyword evidence="2" id="KW-1133">Transmembrane helix</keyword>
<sequence>MHRIEVMNLERFFQDENVPQRPQVQAQRNPGDPCDNLAQGLCGEVAFTVYVSICWIFTACLLVIFQEDDIPKFIIFLFLLTLVMAMVGIVTRMKPYLVPFALGCLGWSLLSYGMMIAKIFNLMSPQTFPLSECTENTLKICSIIVKADPKLLIPATFLIASAFSMFSISAITVLKTMQPLEEFPQRDAALLYPHNIHRMHLQARAAEVGGTNPDSPPRYSTLEARISTAETSPPRYSQWEKLKCVGTVTTTAPPVFPASSSTESIHTGISAKEDS</sequence>
<dbReference type="EMBL" id="CAJGYM010000218">
    <property type="protein sequence ID" value="CAD6199944.1"/>
    <property type="molecule type" value="Genomic_DNA"/>
</dbReference>
<organism evidence="3 4">
    <name type="scientific">Caenorhabditis auriculariae</name>
    <dbReference type="NCBI Taxonomy" id="2777116"/>
    <lineage>
        <taxon>Eukaryota</taxon>
        <taxon>Metazoa</taxon>
        <taxon>Ecdysozoa</taxon>
        <taxon>Nematoda</taxon>
        <taxon>Chromadorea</taxon>
        <taxon>Rhabditida</taxon>
        <taxon>Rhabditina</taxon>
        <taxon>Rhabditomorpha</taxon>
        <taxon>Rhabditoidea</taxon>
        <taxon>Rhabditidae</taxon>
        <taxon>Peloderinae</taxon>
        <taxon>Caenorhabditis</taxon>
    </lineage>
</organism>
<dbReference type="AlphaFoldDB" id="A0A8S1HV52"/>
<keyword evidence="4" id="KW-1185">Reference proteome</keyword>
<feature type="transmembrane region" description="Helical" evidence="2">
    <location>
        <begin position="70"/>
        <end position="90"/>
    </location>
</feature>
<keyword evidence="2" id="KW-0472">Membrane</keyword>
<evidence type="ECO:0000256" key="2">
    <source>
        <dbReference type="SAM" id="Phobius"/>
    </source>
</evidence>
<accession>A0A8S1HV52</accession>
<dbReference type="OrthoDB" id="5814520at2759"/>
<name>A0A8S1HV52_9PELO</name>
<feature type="transmembrane region" description="Helical" evidence="2">
    <location>
        <begin position="45"/>
        <end position="64"/>
    </location>
</feature>
<proteinExistence type="predicted"/>
<dbReference type="Proteomes" id="UP000835052">
    <property type="component" value="Unassembled WGS sequence"/>
</dbReference>
<evidence type="ECO:0000313" key="4">
    <source>
        <dbReference type="Proteomes" id="UP000835052"/>
    </source>
</evidence>
<feature type="transmembrane region" description="Helical" evidence="2">
    <location>
        <begin position="97"/>
        <end position="120"/>
    </location>
</feature>
<evidence type="ECO:0000313" key="3">
    <source>
        <dbReference type="EMBL" id="CAD6199944.1"/>
    </source>
</evidence>
<feature type="transmembrane region" description="Helical" evidence="2">
    <location>
        <begin position="152"/>
        <end position="174"/>
    </location>
</feature>
<reference evidence="3" key="1">
    <citation type="submission" date="2020-10" db="EMBL/GenBank/DDBJ databases">
        <authorList>
            <person name="Kikuchi T."/>
        </authorList>
    </citation>
    <scope>NUCLEOTIDE SEQUENCE</scope>
    <source>
        <strain evidence="3">NKZ352</strain>
    </source>
</reference>
<keyword evidence="2" id="KW-0812">Transmembrane</keyword>
<gene>
    <name evidence="3" type="ORF">CAUJ_LOCUS15843</name>
</gene>
<comment type="caution">
    <text evidence="3">The sequence shown here is derived from an EMBL/GenBank/DDBJ whole genome shotgun (WGS) entry which is preliminary data.</text>
</comment>
<protein>
    <submittedName>
        <fullName evidence="3">Uncharacterized protein</fullName>
    </submittedName>
</protein>
<feature type="region of interest" description="Disordered" evidence="1">
    <location>
        <begin position="255"/>
        <end position="275"/>
    </location>
</feature>
<evidence type="ECO:0000256" key="1">
    <source>
        <dbReference type="SAM" id="MobiDB-lite"/>
    </source>
</evidence>